<evidence type="ECO:0000256" key="3">
    <source>
        <dbReference type="ARBA" id="ARBA00022692"/>
    </source>
</evidence>
<feature type="transmembrane region" description="Helical" evidence="7">
    <location>
        <begin position="154"/>
        <end position="172"/>
    </location>
</feature>
<feature type="transmembrane region" description="Helical" evidence="7">
    <location>
        <begin position="63"/>
        <end position="81"/>
    </location>
</feature>
<dbReference type="InterPro" id="IPR035952">
    <property type="entry name" value="Rhomboid-like_sf"/>
</dbReference>
<keyword evidence="4" id="KW-0378">Hydrolase</keyword>
<feature type="transmembrane region" description="Helical" evidence="7">
    <location>
        <begin position="181"/>
        <end position="199"/>
    </location>
</feature>
<dbReference type="OrthoDB" id="9807874at2"/>
<evidence type="ECO:0000259" key="8">
    <source>
        <dbReference type="Pfam" id="PF01694"/>
    </source>
</evidence>
<evidence type="ECO:0000313" key="10">
    <source>
        <dbReference type="Proteomes" id="UP000281708"/>
    </source>
</evidence>
<evidence type="ECO:0000256" key="1">
    <source>
        <dbReference type="ARBA" id="ARBA00004141"/>
    </source>
</evidence>
<dbReference type="RefSeq" id="WP_121807579.1">
    <property type="nucleotide sequence ID" value="NZ_RDBE01000010.1"/>
</dbReference>
<dbReference type="EMBL" id="RDBE01000010">
    <property type="protein sequence ID" value="RLV48072.1"/>
    <property type="molecule type" value="Genomic_DNA"/>
</dbReference>
<dbReference type="GO" id="GO:0016020">
    <property type="term" value="C:membrane"/>
    <property type="evidence" value="ECO:0007669"/>
    <property type="project" value="UniProtKB-SubCell"/>
</dbReference>
<feature type="transmembrane region" description="Helical" evidence="7">
    <location>
        <begin position="35"/>
        <end position="56"/>
    </location>
</feature>
<evidence type="ECO:0000313" key="9">
    <source>
        <dbReference type="EMBL" id="RLV48072.1"/>
    </source>
</evidence>
<evidence type="ECO:0000256" key="7">
    <source>
        <dbReference type="SAM" id="Phobius"/>
    </source>
</evidence>
<proteinExistence type="inferred from homology"/>
<protein>
    <submittedName>
        <fullName evidence="9">Rhomboid family intramembrane serine protease</fullName>
    </submittedName>
</protein>
<comment type="caution">
    <text evidence="9">The sequence shown here is derived from an EMBL/GenBank/DDBJ whole genome shotgun (WGS) entry which is preliminary data.</text>
</comment>
<feature type="transmembrane region" description="Helical" evidence="7">
    <location>
        <begin position="126"/>
        <end position="148"/>
    </location>
</feature>
<dbReference type="InterPro" id="IPR050925">
    <property type="entry name" value="Rhomboid_protease_S54"/>
</dbReference>
<evidence type="ECO:0000256" key="6">
    <source>
        <dbReference type="ARBA" id="ARBA00023136"/>
    </source>
</evidence>
<reference evidence="9 10" key="1">
    <citation type="submission" date="2018-10" db="EMBL/GenBank/DDBJ databases">
        <title>Marmoricola sp. 4Q3S-7 whole genome shotgun sequence.</title>
        <authorList>
            <person name="Li F."/>
        </authorList>
    </citation>
    <scope>NUCLEOTIDE SEQUENCE [LARGE SCALE GENOMIC DNA]</scope>
    <source>
        <strain evidence="9 10">4Q3S-7</strain>
    </source>
</reference>
<dbReference type="Gene3D" id="1.20.1540.10">
    <property type="entry name" value="Rhomboid-like"/>
    <property type="match status" value="1"/>
</dbReference>
<keyword evidence="9" id="KW-0645">Protease</keyword>
<dbReference type="GO" id="GO:0004252">
    <property type="term" value="F:serine-type endopeptidase activity"/>
    <property type="evidence" value="ECO:0007669"/>
    <property type="project" value="InterPro"/>
</dbReference>
<keyword evidence="6 7" id="KW-0472">Membrane</keyword>
<dbReference type="GO" id="GO:0006508">
    <property type="term" value="P:proteolysis"/>
    <property type="evidence" value="ECO:0007669"/>
    <property type="project" value="UniProtKB-KW"/>
</dbReference>
<dbReference type="PANTHER" id="PTHR43731:SF14">
    <property type="entry name" value="PRESENILIN-ASSOCIATED RHOMBOID-LIKE PROTEIN, MITOCHONDRIAL"/>
    <property type="match status" value="1"/>
</dbReference>
<dbReference type="Proteomes" id="UP000281708">
    <property type="component" value="Unassembled WGS sequence"/>
</dbReference>
<keyword evidence="3 7" id="KW-0812">Transmembrane</keyword>
<feature type="transmembrane region" description="Helical" evidence="7">
    <location>
        <begin position="205"/>
        <end position="222"/>
    </location>
</feature>
<dbReference type="PANTHER" id="PTHR43731">
    <property type="entry name" value="RHOMBOID PROTEASE"/>
    <property type="match status" value="1"/>
</dbReference>
<name>A0A3L8NZI3_9ACTN</name>
<keyword evidence="10" id="KW-1185">Reference proteome</keyword>
<dbReference type="InterPro" id="IPR022764">
    <property type="entry name" value="Peptidase_S54_rhomboid_dom"/>
</dbReference>
<organism evidence="9 10">
    <name type="scientific">Nocardioides mangrovicus</name>
    <dbReference type="NCBI Taxonomy" id="2478913"/>
    <lineage>
        <taxon>Bacteria</taxon>
        <taxon>Bacillati</taxon>
        <taxon>Actinomycetota</taxon>
        <taxon>Actinomycetes</taxon>
        <taxon>Propionibacteriales</taxon>
        <taxon>Nocardioidaceae</taxon>
        <taxon>Nocardioides</taxon>
    </lineage>
</organism>
<dbReference type="AlphaFoldDB" id="A0A3L8NZI3"/>
<keyword evidence="5 7" id="KW-1133">Transmembrane helix</keyword>
<comment type="similarity">
    <text evidence="2">Belongs to the peptidase S54 family.</text>
</comment>
<gene>
    <name evidence="9" type="ORF">D9V37_18475</name>
</gene>
<comment type="subcellular location">
    <subcellularLocation>
        <location evidence="1">Membrane</location>
        <topology evidence="1">Multi-pass membrane protein</topology>
    </subcellularLocation>
</comment>
<feature type="transmembrane region" description="Helical" evidence="7">
    <location>
        <begin position="101"/>
        <end position="119"/>
    </location>
</feature>
<evidence type="ECO:0000256" key="2">
    <source>
        <dbReference type="ARBA" id="ARBA00009045"/>
    </source>
</evidence>
<accession>A0A3L8NZI3</accession>
<evidence type="ECO:0000256" key="5">
    <source>
        <dbReference type="ARBA" id="ARBA00022989"/>
    </source>
</evidence>
<dbReference type="Pfam" id="PF01694">
    <property type="entry name" value="Rhomboid"/>
    <property type="match status" value="1"/>
</dbReference>
<dbReference type="SUPFAM" id="SSF144091">
    <property type="entry name" value="Rhomboid-like"/>
    <property type="match status" value="1"/>
</dbReference>
<evidence type="ECO:0000256" key="4">
    <source>
        <dbReference type="ARBA" id="ARBA00022801"/>
    </source>
</evidence>
<sequence length="252" mass="26553">MHDAAVGFQCPECVKQGAKQTRQGKGTYGGARALAVGQTTMTLIGINVVVFVAIVATASTGRVVDALALLPASAFGNGHLIRGVADGAYWQLFTSLFTQQAVWHLGANMFSLYFLGPILEQVLGRARFLAVYLGSGLVGSAAVMWFSAPNAQTLGASGAIFGLLGALLVVALKQHLDLRQILFWLGLNLFITFFAGLNISWQGHLGGLVGGIVLTAAVVYAPRKNRESWQWTAIGVVVVAALLASVLRASQL</sequence>
<feature type="domain" description="Peptidase S54 rhomboid" evidence="8">
    <location>
        <begin position="87"/>
        <end position="219"/>
    </location>
</feature>
<feature type="transmembrane region" description="Helical" evidence="7">
    <location>
        <begin position="229"/>
        <end position="247"/>
    </location>
</feature>